<keyword evidence="1" id="KW-1133">Transmembrane helix</keyword>
<sequence>MNTLRRNKSVIFVLLTTMILTTTILYFNVYKFYGYKVSRGGNTITFVKSRIDFNKTYREFKSELKSKYSNATIIEDFTLTKVKVDDADSFMNNDELKKVMLKKFNIVVDAFLMKSDNRKVADVTSEKQGKAILNSMQDDYKRAKLTKTLKTNVENKISYEPVKVKIGSLHENSEIISEIAQYNIKDKTPLITVKEVNSGIKKIKILQSESITSPSRGHISSGFGTRWGKMHKGIDIAANFGESIDAVLDGTITYSAWEDGYGNVIKINNGCGIETMYAHCSVIVVKKGDIVKEGMKIGEVGSTGHSTGPHLHFELRVNGEPKNPEKYIR</sequence>
<dbReference type="Pfam" id="PF01551">
    <property type="entry name" value="Peptidase_M23"/>
    <property type="match status" value="1"/>
</dbReference>
<protein>
    <submittedName>
        <fullName evidence="3">M23 family metallopeptidase</fullName>
    </submittedName>
</protein>
<dbReference type="EMBL" id="JAHLDV010000005">
    <property type="protein sequence ID" value="MBU3158945.1"/>
    <property type="molecule type" value="Genomic_DNA"/>
</dbReference>
<dbReference type="CDD" id="cd12797">
    <property type="entry name" value="M23_peptidase"/>
    <property type="match status" value="1"/>
</dbReference>
<dbReference type="InterPro" id="IPR050570">
    <property type="entry name" value="Cell_wall_metabolism_enzyme"/>
</dbReference>
<evidence type="ECO:0000259" key="2">
    <source>
        <dbReference type="Pfam" id="PF01551"/>
    </source>
</evidence>
<keyword evidence="1" id="KW-0472">Membrane</keyword>
<name>A0ABS6BPV0_9CLOT</name>
<gene>
    <name evidence="3" type="ORF">KPL37_04090</name>
</gene>
<dbReference type="InterPro" id="IPR016047">
    <property type="entry name" value="M23ase_b-sheet_dom"/>
</dbReference>
<dbReference type="Proteomes" id="UP000776252">
    <property type="component" value="Unassembled WGS sequence"/>
</dbReference>
<evidence type="ECO:0000313" key="4">
    <source>
        <dbReference type="Proteomes" id="UP000776252"/>
    </source>
</evidence>
<dbReference type="RefSeq" id="WP_216146149.1">
    <property type="nucleotide sequence ID" value="NZ_JAHLDV010000005.1"/>
</dbReference>
<comment type="caution">
    <text evidence="3">The sequence shown here is derived from an EMBL/GenBank/DDBJ whole genome shotgun (WGS) entry which is preliminary data.</text>
</comment>
<dbReference type="PANTHER" id="PTHR21666">
    <property type="entry name" value="PEPTIDASE-RELATED"/>
    <property type="match status" value="1"/>
</dbReference>
<feature type="transmembrane region" description="Helical" evidence="1">
    <location>
        <begin position="12"/>
        <end position="33"/>
    </location>
</feature>
<proteinExistence type="predicted"/>
<evidence type="ECO:0000256" key="1">
    <source>
        <dbReference type="SAM" id="Phobius"/>
    </source>
</evidence>
<accession>A0ABS6BPV0</accession>
<keyword evidence="1" id="KW-0812">Transmembrane</keyword>
<feature type="domain" description="M23ase beta-sheet core" evidence="2">
    <location>
        <begin position="229"/>
        <end position="324"/>
    </location>
</feature>
<organism evidence="3 4">
    <name type="scientific">Clostridium frigoris</name>
    <dbReference type="NCBI Taxonomy" id="205327"/>
    <lineage>
        <taxon>Bacteria</taxon>
        <taxon>Bacillati</taxon>
        <taxon>Bacillota</taxon>
        <taxon>Clostridia</taxon>
        <taxon>Eubacteriales</taxon>
        <taxon>Clostridiaceae</taxon>
        <taxon>Clostridium</taxon>
    </lineage>
</organism>
<evidence type="ECO:0000313" key="3">
    <source>
        <dbReference type="EMBL" id="MBU3158945.1"/>
    </source>
</evidence>
<dbReference type="PANTHER" id="PTHR21666:SF289">
    <property type="entry name" value="L-ALA--D-GLU ENDOPEPTIDASE"/>
    <property type="match status" value="1"/>
</dbReference>
<keyword evidence="4" id="KW-1185">Reference proteome</keyword>
<reference evidence="3 4" key="1">
    <citation type="submission" date="2021-06" db="EMBL/GenBank/DDBJ databases">
        <title>Clostridia strains as spoilage organisms.</title>
        <authorList>
            <person name="Wambui J."/>
            <person name="Stephan R."/>
            <person name="Stevens M.J.A."/>
        </authorList>
    </citation>
    <scope>NUCLEOTIDE SEQUENCE [LARGE SCALE GENOMIC DNA]</scope>
    <source>
        <strain evidence="3 4">DSM 14204</strain>
    </source>
</reference>